<sequence>MHLASGIEPLGTARAPIVTGQVLSNSQEKTTAPAQDRFFIARIAGPDLRSMARERRVAVDAGVELVAAFVLDGDDVERGMVMCALGLRGEGEAMHDGFGHCGGWGLVGALLY</sequence>
<accession>A0A3D8SNG4</accession>
<dbReference type="AlphaFoldDB" id="A0A3D8SNG4"/>
<evidence type="ECO:0000313" key="1">
    <source>
        <dbReference type="EMBL" id="RDW87865.1"/>
    </source>
</evidence>
<gene>
    <name evidence="1" type="ORF">BP5796_03559</name>
</gene>
<name>A0A3D8SNG4_9HELO</name>
<dbReference type="EMBL" id="PDLN01000004">
    <property type="protein sequence ID" value="RDW87865.1"/>
    <property type="molecule type" value="Genomic_DNA"/>
</dbReference>
<keyword evidence="2" id="KW-1185">Reference proteome</keyword>
<protein>
    <submittedName>
        <fullName evidence="1">Uncharacterized protein</fullName>
    </submittedName>
</protein>
<evidence type="ECO:0000313" key="2">
    <source>
        <dbReference type="Proteomes" id="UP000256328"/>
    </source>
</evidence>
<proteinExistence type="predicted"/>
<reference evidence="1 2" key="1">
    <citation type="journal article" date="2018" name="IMA Fungus">
        <title>IMA Genome-F 9: Draft genome sequence of Annulohypoxylon stygium, Aspergillus mulundensis, Berkeleyomyces basicola (syn. Thielaviopsis basicola), Ceratocystis smalleyi, two Cercospora beticola strains, Coleophoma cylindrospora, Fusarium fracticaudum, Phialophora cf. hyalina, and Morchella septimelata.</title>
        <authorList>
            <person name="Wingfield B.D."/>
            <person name="Bills G.F."/>
            <person name="Dong Y."/>
            <person name="Huang W."/>
            <person name="Nel W.J."/>
            <person name="Swalarsk-Parry B.S."/>
            <person name="Vaghefi N."/>
            <person name="Wilken P.M."/>
            <person name="An Z."/>
            <person name="de Beer Z.W."/>
            <person name="De Vos L."/>
            <person name="Chen L."/>
            <person name="Duong T.A."/>
            <person name="Gao Y."/>
            <person name="Hammerbacher A."/>
            <person name="Kikkert J.R."/>
            <person name="Li Y."/>
            <person name="Li H."/>
            <person name="Li K."/>
            <person name="Li Q."/>
            <person name="Liu X."/>
            <person name="Ma X."/>
            <person name="Naidoo K."/>
            <person name="Pethybridge S.J."/>
            <person name="Sun J."/>
            <person name="Steenkamp E.T."/>
            <person name="van der Nest M.A."/>
            <person name="van Wyk S."/>
            <person name="Wingfield M.J."/>
            <person name="Xiong C."/>
            <person name="Yue Q."/>
            <person name="Zhang X."/>
        </authorList>
    </citation>
    <scope>NUCLEOTIDE SEQUENCE [LARGE SCALE GENOMIC DNA]</scope>
    <source>
        <strain evidence="1 2">BP5796</strain>
    </source>
</reference>
<organism evidence="1 2">
    <name type="scientific">Coleophoma crateriformis</name>
    <dbReference type="NCBI Taxonomy" id="565419"/>
    <lineage>
        <taxon>Eukaryota</taxon>
        <taxon>Fungi</taxon>
        <taxon>Dikarya</taxon>
        <taxon>Ascomycota</taxon>
        <taxon>Pezizomycotina</taxon>
        <taxon>Leotiomycetes</taxon>
        <taxon>Helotiales</taxon>
        <taxon>Dermateaceae</taxon>
        <taxon>Coleophoma</taxon>
    </lineage>
</organism>
<dbReference type="Proteomes" id="UP000256328">
    <property type="component" value="Unassembled WGS sequence"/>
</dbReference>
<comment type="caution">
    <text evidence="1">The sequence shown here is derived from an EMBL/GenBank/DDBJ whole genome shotgun (WGS) entry which is preliminary data.</text>
</comment>